<dbReference type="Pfam" id="PF01762">
    <property type="entry name" value="Galactosyl_T"/>
    <property type="match status" value="1"/>
</dbReference>
<evidence type="ECO:0000256" key="6">
    <source>
        <dbReference type="ARBA" id="ARBA00022692"/>
    </source>
</evidence>
<keyword evidence="11" id="KW-0464">Manganese</keyword>
<dbReference type="AlphaFoldDB" id="A0A1D2ABW8"/>
<evidence type="ECO:0000256" key="8">
    <source>
        <dbReference type="ARBA" id="ARBA00022989"/>
    </source>
</evidence>
<dbReference type="PANTHER" id="PTHR11214">
    <property type="entry name" value="BETA-1,3-N-ACETYLGLUCOSAMINYLTRANSFERASE"/>
    <property type="match status" value="1"/>
</dbReference>
<dbReference type="EC" id="2.4.1.-" evidence="11"/>
<comment type="cofactor">
    <cofactor evidence="11">
        <name>Mn(2+)</name>
        <dbReference type="ChEBI" id="CHEBI:29035"/>
    </cofactor>
</comment>
<evidence type="ECO:0000256" key="9">
    <source>
        <dbReference type="ARBA" id="ARBA00023034"/>
    </source>
</evidence>
<dbReference type="InterPro" id="IPR029044">
    <property type="entry name" value="Nucleotide-diphossugar_trans"/>
</dbReference>
<evidence type="ECO:0000313" key="12">
    <source>
        <dbReference type="EMBL" id="JAT76571.1"/>
    </source>
</evidence>
<dbReference type="SUPFAM" id="SSF53448">
    <property type="entry name" value="Nucleotide-diphospho-sugar transferases"/>
    <property type="match status" value="1"/>
</dbReference>
<evidence type="ECO:0000256" key="5">
    <source>
        <dbReference type="ARBA" id="ARBA00022679"/>
    </source>
</evidence>
<name>A0A1D2ABW8_AUXPR</name>
<keyword evidence="7" id="KW-0735">Signal-anchor</keyword>
<protein>
    <recommendedName>
        <fullName evidence="11">Hexosyltransferase</fullName>
        <ecNumber evidence="11">2.4.1.-</ecNumber>
    </recommendedName>
</protein>
<dbReference type="InterPro" id="IPR002659">
    <property type="entry name" value="Glyco_trans_31"/>
</dbReference>
<keyword evidence="10" id="KW-0472">Membrane</keyword>
<keyword evidence="6" id="KW-0812">Transmembrane</keyword>
<evidence type="ECO:0000256" key="10">
    <source>
        <dbReference type="ARBA" id="ARBA00023136"/>
    </source>
</evidence>
<comment type="pathway">
    <text evidence="2">Protein modification; protein glycosylation.</text>
</comment>
<evidence type="ECO:0000256" key="11">
    <source>
        <dbReference type="RuleBase" id="RU363063"/>
    </source>
</evidence>
<dbReference type="Gene3D" id="3.90.550.50">
    <property type="match status" value="1"/>
</dbReference>
<comment type="similarity">
    <text evidence="3 11">Belongs to the glycosyltransferase 31 family.</text>
</comment>
<evidence type="ECO:0000256" key="7">
    <source>
        <dbReference type="ARBA" id="ARBA00022968"/>
    </source>
</evidence>
<accession>A0A1D2ABW8</accession>
<dbReference type="GO" id="GO:0008378">
    <property type="term" value="F:galactosyltransferase activity"/>
    <property type="evidence" value="ECO:0007669"/>
    <property type="project" value="TreeGrafter"/>
</dbReference>
<keyword evidence="9 11" id="KW-0333">Golgi apparatus</keyword>
<gene>
    <name evidence="12" type="ORF">g.12780</name>
</gene>
<keyword evidence="5" id="KW-0808">Transferase</keyword>
<reference evidence="12" key="1">
    <citation type="submission" date="2015-08" db="EMBL/GenBank/DDBJ databases">
        <authorList>
            <person name="Babu N.S."/>
            <person name="Beckwith C.J."/>
            <person name="Beseler K.G."/>
            <person name="Brison A."/>
            <person name="Carone J.V."/>
            <person name="Caskin T.P."/>
            <person name="Diamond M."/>
            <person name="Durham M.E."/>
            <person name="Foxe J.M."/>
            <person name="Go M."/>
            <person name="Henderson B.A."/>
            <person name="Jones I.B."/>
            <person name="McGettigan J.A."/>
            <person name="Micheletti S.J."/>
            <person name="Nasrallah M.E."/>
            <person name="Ortiz D."/>
            <person name="Piller C.R."/>
            <person name="Privatt S.R."/>
            <person name="Schneider S.L."/>
            <person name="Sharp S."/>
            <person name="Smith T.C."/>
            <person name="Stanton J.D."/>
            <person name="Ullery H.E."/>
            <person name="Wilson R.J."/>
            <person name="Serrano M.G."/>
            <person name="Buck G."/>
            <person name="Lee V."/>
            <person name="Wang Y."/>
            <person name="Carvalho R."/>
            <person name="Voegtly L."/>
            <person name="Shi R."/>
            <person name="Duckworth R."/>
            <person name="Johnson A."/>
            <person name="Loviza R."/>
            <person name="Walstead R."/>
            <person name="Shah Z."/>
            <person name="Kiflezghi M."/>
            <person name="Wade K."/>
            <person name="Ball S.L."/>
            <person name="Bradley K.W."/>
            <person name="Asai D.J."/>
            <person name="Bowman C.A."/>
            <person name="Russell D.A."/>
            <person name="Pope W.H."/>
            <person name="Jacobs-Sera D."/>
            <person name="Hendrix R.W."/>
            <person name="Hatfull G.F."/>
        </authorList>
    </citation>
    <scope>NUCLEOTIDE SEQUENCE</scope>
</reference>
<organism evidence="12">
    <name type="scientific">Auxenochlorella protothecoides</name>
    <name type="common">Green microalga</name>
    <name type="synonym">Chlorella protothecoides</name>
    <dbReference type="NCBI Taxonomy" id="3075"/>
    <lineage>
        <taxon>Eukaryota</taxon>
        <taxon>Viridiplantae</taxon>
        <taxon>Chlorophyta</taxon>
        <taxon>core chlorophytes</taxon>
        <taxon>Trebouxiophyceae</taxon>
        <taxon>Chlorellales</taxon>
        <taxon>Chlorellaceae</taxon>
        <taxon>Auxenochlorella</taxon>
    </lineage>
</organism>
<dbReference type="UniPathway" id="UPA00378"/>
<keyword evidence="8" id="KW-1133">Transmembrane helix</keyword>
<dbReference type="EMBL" id="GDKF01002051">
    <property type="protein sequence ID" value="JAT76571.1"/>
    <property type="molecule type" value="Transcribed_RNA"/>
</dbReference>
<evidence type="ECO:0000256" key="1">
    <source>
        <dbReference type="ARBA" id="ARBA00004323"/>
    </source>
</evidence>
<proteinExistence type="inferred from homology"/>
<comment type="subcellular location">
    <subcellularLocation>
        <location evidence="1 11">Golgi apparatus membrane</location>
        <topology evidence="1 11">Single-pass type II membrane protein</topology>
    </subcellularLocation>
</comment>
<evidence type="ECO:0000256" key="2">
    <source>
        <dbReference type="ARBA" id="ARBA00004922"/>
    </source>
</evidence>
<evidence type="ECO:0000256" key="3">
    <source>
        <dbReference type="ARBA" id="ARBA00008661"/>
    </source>
</evidence>
<dbReference type="GO" id="GO:0000139">
    <property type="term" value="C:Golgi membrane"/>
    <property type="evidence" value="ECO:0007669"/>
    <property type="project" value="UniProtKB-SubCell"/>
</dbReference>
<sequence>MGAWSFLIPPECPLRTRILLPTSTSCTPCCSSMFLGVNIRLSNLAWLVGGFTAALFFTTLVGPLQTQPVLPSEVYENLRALSEPAQDVSAKRITAFVGIQTGFTTNHNNPKYNYENRREALRATWAPSNESERSKLETESGIVARFVVGHSPDSGAEAALNAEEAKHGGFMRLDLVEGYADLPRKTLLFFETVLRQYDPQYIVKVDDDVYLRLDRVPAAVEQWASVGADYIGCMKNGQVIKTPRYRWYEPSHALLGSQYFTHTWGSAYVVSRKAAALLTSLPTGSLRHLANEDVTLGAWMLALNLTHYDDRRMCSPVCSPASLATYDYPSCAGLCNAAVQLRELHTSPACGGPALTPTGALPILEPAIFFNRAVDPKWEAKALSQMARQRRAQAERVRVGAER</sequence>
<evidence type="ECO:0000256" key="4">
    <source>
        <dbReference type="ARBA" id="ARBA00022676"/>
    </source>
</evidence>
<keyword evidence="4 11" id="KW-0328">Glycosyltransferase</keyword>
<dbReference type="PANTHER" id="PTHR11214:SF85">
    <property type="entry name" value="BETA-1,3-GALACTOSYLTRANSFERASE 12-RELATED"/>
    <property type="match status" value="1"/>
</dbReference>